<organism evidence="14 15">
    <name type="scientific">Nicotiana sylvestris</name>
    <name type="common">Wood tobacco</name>
    <name type="synonym">South American tobacco</name>
    <dbReference type="NCBI Taxonomy" id="4096"/>
    <lineage>
        <taxon>Eukaryota</taxon>
        <taxon>Viridiplantae</taxon>
        <taxon>Streptophyta</taxon>
        <taxon>Embryophyta</taxon>
        <taxon>Tracheophyta</taxon>
        <taxon>Spermatophyta</taxon>
        <taxon>Magnoliopsida</taxon>
        <taxon>eudicotyledons</taxon>
        <taxon>Gunneridae</taxon>
        <taxon>Pentapetalae</taxon>
        <taxon>asterids</taxon>
        <taxon>lamiids</taxon>
        <taxon>Solanales</taxon>
        <taxon>Solanaceae</taxon>
        <taxon>Nicotianoideae</taxon>
        <taxon>Nicotianeae</taxon>
        <taxon>Nicotiana</taxon>
    </lineage>
</organism>
<evidence type="ECO:0000313" key="14">
    <source>
        <dbReference type="Proteomes" id="UP000189701"/>
    </source>
</evidence>
<comment type="subcellular location">
    <subcellularLocation>
        <location evidence="4">Cytoplasm</location>
    </subcellularLocation>
    <subcellularLocation>
        <location evidence="3">Endoplasmic reticulum</location>
    </subcellularLocation>
    <subcellularLocation>
        <location evidence="2">Membrane</location>
        <topology evidence="2">Multi-pass membrane protein</topology>
    </subcellularLocation>
    <subcellularLocation>
        <location evidence="1">Nucleus</location>
    </subcellularLocation>
</comment>
<evidence type="ECO:0000256" key="9">
    <source>
        <dbReference type="ARBA" id="ARBA00022824"/>
    </source>
</evidence>
<evidence type="ECO:0000256" key="1">
    <source>
        <dbReference type="ARBA" id="ARBA00004123"/>
    </source>
</evidence>
<proteinExistence type="inferred from homology"/>
<name>A0A1U7YLR2_NICSY</name>
<dbReference type="RefSeq" id="XP_009804053.1">
    <property type="nucleotide sequence ID" value="XM_009805751.1"/>
</dbReference>
<accession>A0A1U7YLR2</accession>
<evidence type="ECO:0000256" key="13">
    <source>
        <dbReference type="SAM" id="Phobius"/>
    </source>
</evidence>
<keyword evidence="6" id="KW-0217">Developmental protein</keyword>
<keyword evidence="9" id="KW-0256">Endoplasmic reticulum</keyword>
<evidence type="ECO:0000256" key="6">
    <source>
        <dbReference type="ARBA" id="ARBA00022473"/>
    </source>
</evidence>
<dbReference type="STRING" id="4096.A0A1U7YLR2"/>
<sequence>MIYPKHLIREFLGKGDKLSNIMDVKTVSNSNYEFPRKNGNTLDYRRLFSQGQYGKRISYFSLVSLFFLLCLTASLLLLPLILPPLPAPPHFMLLLLPIFIMVLLMILAFMPSNMKDKQSHTDF</sequence>
<evidence type="ECO:0000256" key="12">
    <source>
        <dbReference type="ARBA" id="ARBA00023242"/>
    </source>
</evidence>
<dbReference type="PANTHER" id="PTHR36023:SF3">
    <property type="entry name" value="ARGOS-LIKE PROTEIN"/>
    <property type="match status" value="1"/>
</dbReference>
<keyword evidence="14" id="KW-1185">Reference proteome</keyword>
<dbReference type="AlphaFoldDB" id="A0A1U7YLR2"/>
<keyword evidence="7" id="KW-0963">Cytoplasm</keyword>
<evidence type="ECO:0000256" key="3">
    <source>
        <dbReference type="ARBA" id="ARBA00004240"/>
    </source>
</evidence>
<keyword evidence="8 13" id="KW-0812">Transmembrane</keyword>
<dbReference type="PANTHER" id="PTHR36023">
    <property type="entry name" value="ARGOS-LIKE PROTEIN"/>
    <property type="match status" value="1"/>
</dbReference>
<keyword evidence="12" id="KW-0539">Nucleus</keyword>
<keyword evidence="10 13" id="KW-1133">Transmembrane helix</keyword>
<keyword evidence="11 13" id="KW-0472">Membrane</keyword>
<evidence type="ECO:0000256" key="11">
    <source>
        <dbReference type="ARBA" id="ARBA00023136"/>
    </source>
</evidence>
<evidence type="ECO:0000256" key="10">
    <source>
        <dbReference type="ARBA" id="ARBA00022989"/>
    </source>
</evidence>
<evidence type="ECO:0000256" key="5">
    <source>
        <dbReference type="ARBA" id="ARBA00006891"/>
    </source>
</evidence>
<protein>
    <submittedName>
        <fullName evidence="15">Protein AUXIN-REGULATED GENE INVOLVED IN ORGAN SIZE-like</fullName>
    </submittedName>
</protein>
<gene>
    <name evidence="15" type="primary">LOC104249340</name>
</gene>
<evidence type="ECO:0000256" key="8">
    <source>
        <dbReference type="ARBA" id="ARBA00022692"/>
    </source>
</evidence>
<evidence type="ECO:0000313" key="15">
    <source>
        <dbReference type="RefSeq" id="XP_009804053.1"/>
    </source>
</evidence>
<feature type="transmembrane region" description="Helical" evidence="13">
    <location>
        <begin position="90"/>
        <end position="110"/>
    </location>
</feature>
<dbReference type="GO" id="GO:0005634">
    <property type="term" value="C:nucleus"/>
    <property type="evidence" value="ECO:0007669"/>
    <property type="project" value="UniProtKB-SubCell"/>
</dbReference>
<reference evidence="15" key="2">
    <citation type="submission" date="2025-08" db="UniProtKB">
        <authorList>
            <consortium name="RefSeq"/>
        </authorList>
    </citation>
    <scope>IDENTIFICATION</scope>
    <source>
        <tissue evidence="15">Leaf</tissue>
    </source>
</reference>
<evidence type="ECO:0000256" key="4">
    <source>
        <dbReference type="ARBA" id="ARBA00004496"/>
    </source>
</evidence>
<evidence type="ECO:0000256" key="2">
    <source>
        <dbReference type="ARBA" id="ARBA00004141"/>
    </source>
</evidence>
<dbReference type="GO" id="GO:0016020">
    <property type="term" value="C:membrane"/>
    <property type="evidence" value="ECO:0007669"/>
    <property type="project" value="UniProtKB-SubCell"/>
</dbReference>
<dbReference type="GO" id="GO:0009725">
    <property type="term" value="P:response to hormone"/>
    <property type="evidence" value="ECO:0007669"/>
    <property type="project" value="UniProtKB-ARBA"/>
</dbReference>
<dbReference type="GO" id="GO:0046622">
    <property type="term" value="P:positive regulation of organ growth"/>
    <property type="evidence" value="ECO:0007669"/>
    <property type="project" value="InterPro"/>
</dbReference>
<evidence type="ECO:0000256" key="7">
    <source>
        <dbReference type="ARBA" id="ARBA00022490"/>
    </source>
</evidence>
<dbReference type="InterPro" id="IPR037468">
    <property type="entry name" value="ARGOS/ARL/OSR1"/>
</dbReference>
<dbReference type="GO" id="GO:0005783">
    <property type="term" value="C:endoplasmic reticulum"/>
    <property type="evidence" value="ECO:0007669"/>
    <property type="project" value="UniProtKB-SubCell"/>
</dbReference>
<dbReference type="Proteomes" id="UP000189701">
    <property type="component" value="Unplaced"/>
</dbReference>
<comment type="similarity">
    <text evidence="5">Belongs to the plant organ size related (OSR) protein family.</text>
</comment>
<feature type="transmembrane region" description="Helical" evidence="13">
    <location>
        <begin position="57"/>
        <end position="78"/>
    </location>
</feature>
<reference evidence="14" key="1">
    <citation type="journal article" date="2013" name="Genome Biol.">
        <title>Reference genomes and transcriptomes of Nicotiana sylvestris and Nicotiana tomentosiformis.</title>
        <authorList>
            <person name="Sierro N."/>
            <person name="Battey J.N."/>
            <person name="Ouadi S."/>
            <person name="Bovet L."/>
            <person name="Goepfert S."/>
            <person name="Bakaher N."/>
            <person name="Peitsch M.C."/>
            <person name="Ivanov N.V."/>
        </authorList>
    </citation>
    <scope>NUCLEOTIDE SEQUENCE [LARGE SCALE GENOMIC DNA]</scope>
</reference>